<reference evidence="2" key="1">
    <citation type="journal article" date="2022" name="bioRxiv">
        <title>Sequencing and chromosome-scale assembly of the giantPleurodeles waltlgenome.</title>
        <authorList>
            <person name="Brown T."/>
            <person name="Elewa A."/>
            <person name="Iarovenko S."/>
            <person name="Subramanian E."/>
            <person name="Araus A.J."/>
            <person name="Petzold A."/>
            <person name="Susuki M."/>
            <person name="Suzuki K.-i.T."/>
            <person name="Hayashi T."/>
            <person name="Toyoda A."/>
            <person name="Oliveira C."/>
            <person name="Osipova E."/>
            <person name="Leigh N.D."/>
            <person name="Simon A."/>
            <person name="Yun M.H."/>
        </authorList>
    </citation>
    <scope>NUCLEOTIDE SEQUENCE</scope>
    <source>
        <strain evidence="2">20211129_DDA</strain>
        <tissue evidence="2">Liver</tissue>
    </source>
</reference>
<evidence type="ECO:0000313" key="2">
    <source>
        <dbReference type="EMBL" id="KAJ1083538.1"/>
    </source>
</evidence>
<dbReference type="AlphaFoldDB" id="A0AAV7L2I6"/>
<keyword evidence="3" id="KW-1185">Reference proteome</keyword>
<accession>A0AAV7L2I6</accession>
<feature type="region of interest" description="Disordered" evidence="1">
    <location>
        <begin position="1"/>
        <end position="126"/>
    </location>
</feature>
<comment type="caution">
    <text evidence="2">The sequence shown here is derived from an EMBL/GenBank/DDBJ whole genome shotgun (WGS) entry which is preliminary data.</text>
</comment>
<proteinExistence type="predicted"/>
<evidence type="ECO:0000256" key="1">
    <source>
        <dbReference type="SAM" id="MobiDB-lite"/>
    </source>
</evidence>
<gene>
    <name evidence="2" type="ORF">NDU88_003696</name>
</gene>
<dbReference type="Proteomes" id="UP001066276">
    <property type="component" value="Chromosome 12"/>
</dbReference>
<name>A0AAV7L2I6_PLEWA</name>
<feature type="compositionally biased region" description="Polar residues" evidence="1">
    <location>
        <begin position="22"/>
        <end position="37"/>
    </location>
</feature>
<protein>
    <submittedName>
        <fullName evidence="2">Uncharacterized protein</fullName>
    </submittedName>
</protein>
<sequence length="126" mass="13189">MSRGPPAGRSQRPGAPFDKEQQLSQSRGSPAFTSTGSLRAPPAGQQTRKGEQNTLPAVQHPRGPPEPNAPPAWATHRPTDPFSLRRGQRQSPPGPAADPRPAATSIGQPRLARQGGGPVLRCTAAP</sequence>
<evidence type="ECO:0000313" key="3">
    <source>
        <dbReference type="Proteomes" id="UP001066276"/>
    </source>
</evidence>
<organism evidence="2 3">
    <name type="scientific">Pleurodeles waltl</name>
    <name type="common">Iberian ribbed newt</name>
    <dbReference type="NCBI Taxonomy" id="8319"/>
    <lineage>
        <taxon>Eukaryota</taxon>
        <taxon>Metazoa</taxon>
        <taxon>Chordata</taxon>
        <taxon>Craniata</taxon>
        <taxon>Vertebrata</taxon>
        <taxon>Euteleostomi</taxon>
        <taxon>Amphibia</taxon>
        <taxon>Batrachia</taxon>
        <taxon>Caudata</taxon>
        <taxon>Salamandroidea</taxon>
        <taxon>Salamandridae</taxon>
        <taxon>Pleurodelinae</taxon>
        <taxon>Pleurodeles</taxon>
    </lineage>
</organism>
<dbReference type="EMBL" id="JANPWB010000016">
    <property type="protein sequence ID" value="KAJ1083538.1"/>
    <property type="molecule type" value="Genomic_DNA"/>
</dbReference>
<feature type="compositionally biased region" description="Polar residues" evidence="1">
    <location>
        <begin position="44"/>
        <end position="56"/>
    </location>
</feature>